<accession>A0A923HPU5</accession>
<proteinExistence type="predicted"/>
<name>A0A923HPU5_9BURK</name>
<protein>
    <submittedName>
        <fullName evidence="1">Baseplate J/gp47 family protein</fullName>
    </submittedName>
</protein>
<organism evidence="1 2">
    <name type="scientific">Undibacterium nitidum</name>
    <dbReference type="NCBI Taxonomy" id="2762298"/>
    <lineage>
        <taxon>Bacteria</taxon>
        <taxon>Pseudomonadati</taxon>
        <taxon>Pseudomonadota</taxon>
        <taxon>Betaproteobacteria</taxon>
        <taxon>Burkholderiales</taxon>
        <taxon>Oxalobacteraceae</taxon>
        <taxon>Undibacterium</taxon>
    </lineage>
</organism>
<dbReference type="RefSeq" id="WP_186917959.1">
    <property type="nucleotide sequence ID" value="NZ_JACOFZ010000013.1"/>
</dbReference>
<evidence type="ECO:0000313" key="1">
    <source>
        <dbReference type="EMBL" id="MBC3883339.1"/>
    </source>
</evidence>
<comment type="caution">
    <text evidence="1">The sequence shown here is derived from an EMBL/GenBank/DDBJ whole genome shotgun (WGS) entry which is preliminary data.</text>
</comment>
<dbReference type="AlphaFoldDB" id="A0A923HPU5"/>
<keyword evidence="2" id="KW-1185">Reference proteome</keyword>
<dbReference type="EMBL" id="JACOFZ010000013">
    <property type="protein sequence ID" value="MBC3883339.1"/>
    <property type="molecule type" value="Genomic_DNA"/>
</dbReference>
<dbReference type="Proteomes" id="UP000627446">
    <property type="component" value="Unassembled WGS sequence"/>
</dbReference>
<evidence type="ECO:0000313" key="2">
    <source>
        <dbReference type="Proteomes" id="UP000627446"/>
    </source>
</evidence>
<gene>
    <name evidence="1" type="ORF">H8K36_18250</name>
</gene>
<sequence length="1270" mass="143920">MKSQWMISDGLAQHQRQLPALSGDYFQLDELRFEQLLTLANEYARLMHFHQLDLSIEGNWQQFFSADESILMATILALDTQKLTERFEKRLSTQPNYRDWFRDDIVRKIDLSYRDQIDSPLMILRLLDQWLRALSTQQSAVALELRKLLEGILRGLKWEVQALCDATPRLLQPYTQRLCSTSFNALVDWPLPRAADPAKKTDDRQEQVLHGDAKSFRHSEVRHNFHTLNQAIRILQKGVTQLLPSSLTSGKHDPAISLLLGFAQMYQGLQRRLNRFADKHIDFYYQDVLGMQQKAQQADSAYLVMQTSPNARQVLVNKGAEFVAGLDTDLKEIIYTADENAQLNNARVSSLHTIYFHRHHQETRLLRTQAGYYHQIEVLPDNAEAGAHEKLPPVPLMGAPKPGEHLPAVSAARFGFAIASHTLLMQEGERHIKLMLKLRHNTRYTIESSLKEIAEQLQQKHKGERDQASALRLSDVFVKLMRSMFKVSITTATGWLVVPEYRPEYRGLNPELVENCLAIHIVLPASAPAIVGFDAKLHGQDFQTQTPVLLFEMNRNEYAYPYEVLTHWLLEEVDLEVEVKSCRQLVLHNQIGQVSALAPFTPFGPLPDLSSYLILGCEEVLGKQLRDASIDIEWAGLPNSLGGFPEYYRGYTEPLRADAVKVKLSVLVDGKWSKTSANLPLFAYENKEDGSPSNQVMQENRISLSSVISLYKPTRASHLPQDGLKFSYTSGTMNGMFKLSLDEPVGAFGHQEFPQLLTRVLTQNAQKKKVGLMTPQPNPPYTPQISRIVFNYKAYSTINFDQTRADANTESNEQFLHLHPMGTKVMRASESKMIPLVAHYPAAGNLMIGLQGDKLGGPLSLYFYLREDSLPMNKAAPTGLQWWYLSSNRWKRLQQANILDDSTHSFMTSGIVQLNLPDDINKEHTVMPSDQFWIGVTAERGIERFCSLYGVFAQAIKVSWSTHEGQKPEPVLPALSISRSRSPIAGLNGVLQVRSSFNGKVAESKTQFRTRASERLRHKNRALTAKDYEALILEQFPQVYKVKCFSHLTSEQNPQHRIQPGHLLIVPVPHLNQGGHGNQKPNLSGHLIHEIQQYIQQFAAADVSISVENPVYEEVQVRCTVKLKTPFGAARINSQMSGRYIEQINQAICEYLSPWNQRGLNHHFGWSVQQHNVVSFLHDLDYIEEVTGVSLLQVSPLGDVSDLRFVLNDNAKADRLQKDLSPSYPWSIAVPMQEHWIVVADQFEQKPAKAIGINELKVGSTFIIPARKPT</sequence>
<reference evidence="1" key="1">
    <citation type="submission" date="2020-08" db="EMBL/GenBank/DDBJ databases">
        <title>Novel species isolated from subtropical streams in China.</title>
        <authorList>
            <person name="Lu H."/>
        </authorList>
    </citation>
    <scope>NUCLEOTIDE SEQUENCE</scope>
    <source>
        <strain evidence="1">LX22W</strain>
    </source>
</reference>